<keyword evidence="2" id="KW-1185">Reference proteome</keyword>
<proteinExistence type="predicted"/>
<evidence type="ECO:0000313" key="2">
    <source>
        <dbReference type="Proteomes" id="UP000287033"/>
    </source>
</evidence>
<dbReference type="Proteomes" id="UP000287033">
    <property type="component" value="Unassembled WGS sequence"/>
</dbReference>
<sequence length="143" mass="16927">MFRWILKIKEAERQISQPLVIPLDCGVQEPHLCMRVNQETATKPVGRSTYLWTTKKKADFTTLRLRQKPLRSLNCIRKQSTASARAEEQHIKRAVPDVWMEQWQQYAHDHHCSNSLRWKDINQRPFVLTVELGLKMTFKEAQK</sequence>
<protein>
    <submittedName>
        <fullName evidence="1">Uncharacterized protein</fullName>
    </submittedName>
</protein>
<gene>
    <name evidence="1" type="ORF">chiPu_0003296</name>
</gene>
<accession>A0A401S398</accession>
<dbReference type="AlphaFoldDB" id="A0A401S398"/>
<reference evidence="1 2" key="1">
    <citation type="journal article" date="2018" name="Nat. Ecol. Evol.">
        <title>Shark genomes provide insights into elasmobranch evolution and the origin of vertebrates.</title>
        <authorList>
            <person name="Hara Y"/>
            <person name="Yamaguchi K"/>
            <person name="Onimaru K"/>
            <person name="Kadota M"/>
            <person name="Koyanagi M"/>
            <person name="Keeley SD"/>
            <person name="Tatsumi K"/>
            <person name="Tanaka K"/>
            <person name="Motone F"/>
            <person name="Kageyama Y"/>
            <person name="Nozu R"/>
            <person name="Adachi N"/>
            <person name="Nishimura O"/>
            <person name="Nakagawa R"/>
            <person name="Tanegashima C"/>
            <person name="Kiyatake I"/>
            <person name="Matsumoto R"/>
            <person name="Murakumo K"/>
            <person name="Nishida K"/>
            <person name="Terakita A"/>
            <person name="Kuratani S"/>
            <person name="Sato K"/>
            <person name="Hyodo S Kuraku.S."/>
        </authorList>
    </citation>
    <scope>NUCLEOTIDE SEQUENCE [LARGE SCALE GENOMIC DNA]</scope>
</reference>
<organism evidence="1 2">
    <name type="scientific">Chiloscyllium punctatum</name>
    <name type="common">Brownbanded bambooshark</name>
    <name type="synonym">Hemiscyllium punctatum</name>
    <dbReference type="NCBI Taxonomy" id="137246"/>
    <lineage>
        <taxon>Eukaryota</taxon>
        <taxon>Metazoa</taxon>
        <taxon>Chordata</taxon>
        <taxon>Craniata</taxon>
        <taxon>Vertebrata</taxon>
        <taxon>Chondrichthyes</taxon>
        <taxon>Elasmobranchii</taxon>
        <taxon>Galeomorphii</taxon>
        <taxon>Galeoidea</taxon>
        <taxon>Orectolobiformes</taxon>
        <taxon>Hemiscylliidae</taxon>
        <taxon>Chiloscyllium</taxon>
    </lineage>
</organism>
<dbReference type="EMBL" id="BEZZ01000070">
    <property type="protein sequence ID" value="GCC24893.1"/>
    <property type="molecule type" value="Genomic_DNA"/>
</dbReference>
<comment type="caution">
    <text evidence="1">The sequence shown here is derived from an EMBL/GenBank/DDBJ whole genome shotgun (WGS) entry which is preliminary data.</text>
</comment>
<evidence type="ECO:0000313" key="1">
    <source>
        <dbReference type="EMBL" id="GCC24893.1"/>
    </source>
</evidence>
<name>A0A401S398_CHIPU</name>